<evidence type="ECO:0000256" key="4">
    <source>
        <dbReference type="ARBA" id="ARBA00022679"/>
    </source>
</evidence>
<keyword evidence="4 7" id="KW-0808">Transferase</keyword>
<dbReference type="RefSeq" id="WP_307473353.1">
    <property type="nucleotide sequence ID" value="NZ_JAUSUB010000005.1"/>
</dbReference>
<dbReference type="PANTHER" id="PTHR43643">
    <property type="entry name" value="HISTIDINOL-PHOSPHATE AMINOTRANSFERASE 2"/>
    <property type="match status" value="1"/>
</dbReference>
<keyword evidence="6 7" id="KW-0368">Histidine biosynthesis</keyword>
<keyword evidence="5 7" id="KW-0663">Pyridoxal phosphate</keyword>
<protein>
    <recommendedName>
        <fullName evidence="7">Histidinol-phosphate aminotransferase</fullName>
        <ecNumber evidence="7">2.6.1.9</ecNumber>
    </recommendedName>
    <alternativeName>
        <fullName evidence="7">Imidazole acetol-phosphate transaminase</fullName>
    </alternativeName>
</protein>
<dbReference type="EMBL" id="JAUSUB010000005">
    <property type="protein sequence ID" value="MDQ0269631.1"/>
    <property type="molecule type" value="Genomic_DNA"/>
</dbReference>
<comment type="similarity">
    <text evidence="7">Belongs to the class-II pyridoxal-phosphate-dependent aminotransferase family. Histidinol-phosphate aminotransferase subfamily.</text>
</comment>
<name>A0ABU0AFX3_9BACI</name>
<dbReference type="Gene3D" id="3.90.1150.10">
    <property type="entry name" value="Aspartate Aminotransferase, domain 1"/>
    <property type="match status" value="1"/>
</dbReference>
<dbReference type="PANTHER" id="PTHR43643:SF3">
    <property type="entry name" value="HISTIDINOL-PHOSPHATE AMINOTRANSFERASE"/>
    <property type="match status" value="1"/>
</dbReference>
<evidence type="ECO:0000256" key="6">
    <source>
        <dbReference type="ARBA" id="ARBA00023102"/>
    </source>
</evidence>
<dbReference type="GO" id="GO:0004400">
    <property type="term" value="F:histidinol-phosphate transaminase activity"/>
    <property type="evidence" value="ECO:0007669"/>
    <property type="project" value="UniProtKB-EC"/>
</dbReference>
<dbReference type="Pfam" id="PF00155">
    <property type="entry name" value="Aminotran_1_2"/>
    <property type="match status" value="1"/>
</dbReference>
<gene>
    <name evidence="7" type="primary">hisC</name>
    <name evidence="9" type="ORF">J2S17_001503</name>
</gene>
<comment type="subunit">
    <text evidence="2 7">Homodimer.</text>
</comment>
<comment type="caution">
    <text evidence="9">The sequence shown here is derived from an EMBL/GenBank/DDBJ whole genome shotgun (WGS) entry which is preliminary data.</text>
</comment>
<dbReference type="InterPro" id="IPR005861">
    <property type="entry name" value="HisP_aminotrans"/>
</dbReference>
<comment type="cofactor">
    <cofactor evidence="1 7">
        <name>pyridoxal 5'-phosphate</name>
        <dbReference type="ChEBI" id="CHEBI:597326"/>
    </cofactor>
</comment>
<dbReference type="InterPro" id="IPR015421">
    <property type="entry name" value="PyrdxlP-dep_Trfase_major"/>
</dbReference>
<dbReference type="EC" id="2.6.1.9" evidence="7"/>
<feature type="domain" description="Aminotransferase class I/classII large" evidence="8">
    <location>
        <begin position="36"/>
        <end position="353"/>
    </location>
</feature>
<feature type="modified residue" description="N6-(pyridoxal phosphate)lysine" evidence="7">
    <location>
        <position position="225"/>
    </location>
</feature>
<dbReference type="SUPFAM" id="SSF53383">
    <property type="entry name" value="PLP-dependent transferases"/>
    <property type="match status" value="1"/>
</dbReference>
<proteinExistence type="inferred from homology"/>
<evidence type="ECO:0000256" key="7">
    <source>
        <dbReference type="HAMAP-Rule" id="MF_01023"/>
    </source>
</evidence>
<dbReference type="InterPro" id="IPR015422">
    <property type="entry name" value="PyrdxlP-dep_Trfase_small"/>
</dbReference>
<comment type="pathway">
    <text evidence="7">Amino-acid biosynthesis; L-histidine biosynthesis; L-histidine from 5-phospho-alpha-D-ribose 1-diphosphate: step 7/9.</text>
</comment>
<evidence type="ECO:0000256" key="1">
    <source>
        <dbReference type="ARBA" id="ARBA00001933"/>
    </source>
</evidence>
<evidence type="ECO:0000256" key="5">
    <source>
        <dbReference type="ARBA" id="ARBA00022898"/>
    </source>
</evidence>
<dbReference type="Gene3D" id="3.40.640.10">
    <property type="entry name" value="Type I PLP-dependent aspartate aminotransferase-like (Major domain)"/>
    <property type="match status" value="1"/>
</dbReference>
<accession>A0ABU0AFX3</accession>
<organism evidence="9 10">
    <name type="scientific">Cytobacillus purgationiresistens</name>
    <dbReference type="NCBI Taxonomy" id="863449"/>
    <lineage>
        <taxon>Bacteria</taxon>
        <taxon>Bacillati</taxon>
        <taxon>Bacillota</taxon>
        <taxon>Bacilli</taxon>
        <taxon>Bacillales</taxon>
        <taxon>Bacillaceae</taxon>
        <taxon>Cytobacillus</taxon>
    </lineage>
</organism>
<keyword evidence="3 7" id="KW-0032">Aminotransferase</keyword>
<dbReference type="Proteomes" id="UP001238088">
    <property type="component" value="Unassembled WGS sequence"/>
</dbReference>
<comment type="catalytic activity">
    <reaction evidence="7">
        <text>L-histidinol phosphate + 2-oxoglutarate = 3-(imidazol-4-yl)-2-oxopropyl phosphate + L-glutamate</text>
        <dbReference type="Rhea" id="RHEA:23744"/>
        <dbReference type="ChEBI" id="CHEBI:16810"/>
        <dbReference type="ChEBI" id="CHEBI:29985"/>
        <dbReference type="ChEBI" id="CHEBI:57766"/>
        <dbReference type="ChEBI" id="CHEBI:57980"/>
        <dbReference type="EC" id="2.6.1.9"/>
    </reaction>
</comment>
<evidence type="ECO:0000313" key="9">
    <source>
        <dbReference type="EMBL" id="MDQ0269631.1"/>
    </source>
</evidence>
<dbReference type="HAMAP" id="MF_01023">
    <property type="entry name" value="HisC_aminotrans_2"/>
    <property type="match status" value="1"/>
</dbReference>
<dbReference type="InterPro" id="IPR015424">
    <property type="entry name" value="PyrdxlP-dep_Trfase"/>
</dbReference>
<keyword evidence="7" id="KW-0028">Amino-acid biosynthesis</keyword>
<evidence type="ECO:0000259" key="8">
    <source>
        <dbReference type="Pfam" id="PF00155"/>
    </source>
</evidence>
<evidence type="ECO:0000256" key="3">
    <source>
        <dbReference type="ARBA" id="ARBA00022576"/>
    </source>
</evidence>
<dbReference type="CDD" id="cd00609">
    <property type="entry name" value="AAT_like"/>
    <property type="match status" value="1"/>
</dbReference>
<evidence type="ECO:0000256" key="2">
    <source>
        <dbReference type="ARBA" id="ARBA00011738"/>
    </source>
</evidence>
<evidence type="ECO:0000313" key="10">
    <source>
        <dbReference type="Proteomes" id="UP001238088"/>
    </source>
</evidence>
<sequence>MLDIRTKTSLSEIVSYPLGESLEEIKQKYHLQAVRKMSDNENVYGCSEQVKEAIINNSHSLYLYPDGTTAMLKNKLAEHYKIDKNHILIGNGSEEIIRLLTRAYINQNDEAIMADITFPRYDTNVRIEGGTCIKVPLSNGKHDLETMHAKINKHTKMVFICNPNNPTGTITGKQQLLSFIDEIPKQTLIVLDEAYYEYVASDNYLQSVPLLKHYPNLIILRTFSKIYGIAGLRIGYGLMNEEIIKEINKVKDVFNVNHLAQSAALAALNDQSFVQQCARKNKAEIEYVSEKLTEWDISFFPSETNFLYIYSQLPLSAKLIENGLVVRQMKYNGFNDALRITLGKREDNEAFLAVVKEMI</sequence>
<dbReference type="InterPro" id="IPR050106">
    <property type="entry name" value="HistidinolP_aminotransfase"/>
</dbReference>
<dbReference type="InterPro" id="IPR004839">
    <property type="entry name" value="Aminotransferase_I/II_large"/>
</dbReference>
<keyword evidence="10" id="KW-1185">Reference proteome</keyword>
<reference evidence="9 10" key="1">
    <citation type="submission" date="2023-07" db="EMBL/GenBank/DDBJ databases">
        <title>Genomic Encyclopedia of Type Strains, Phase IV (KMG-IV): sequencing the most valuable type-strain genomes for metagenomic binning, comparative biology and taxonomic classification.</title>
        <authorList>
            <person name="Goeker M."/>
        </authorList>
    </citation>
    <scope>NUCLEOTIDE SEQUENCE [LARGE SCALE GENOMIC DNA]</scope>
    <source>
        <strain evidence="9 10">DSM 23494</strain>
    </source>
</reference>
<dbReference type="NCBIfam" id="TIGR01141">
    <property type="entry name" value="hisC"/>
    <property type="match status" value="1"/>
</dbReference>